<dbReference type="SUPFAM" id="SSF52777">
    <property type="entry name" value="CoA-dependent acyltransferases"/>
    <property type="match status" value="1"/>
</dbReference>
<dbReference type="InterPro" id="IPR011053">
    <property type="entry name" value="Single_hybrid_motif"/>
</dbReference>
<dbReference type="OrthoDB" id="9805770at2"/>
<keyword evidence="13" id="KW-1185">Reference proteome</keyword>
<dbReference type="EMBL" id="FPAS01000003">
    <property type="protein sequence ID" value="SFT76857.1"/>
    <property type="molecule type" value="Genomic_DNA"/>
</dbReference>
<dbReference type="InterPro" id="IPR004167">
    <property type="entry name" value="PSBD"/>
</dbReference>
<sequence>MAEVILMPKLSDTMTEGVVAEWHIKVGEEVSSGDLLAEIETDKATMEFESFYDGVLLHIGVEKGATAPVNDVLAIIGEKGENVEEILANAGAAAPAAAPETEEKKEETPVAAPAPAAEKPAPAATPAPQPAAAPVASPNGDRIFASPLAKKLAEDKGIDIALVKGTGENGRIVKRDVEHYVPYVPAAGSAAPVRTAVAGQESYTDENVSQMRKTIARRLAESKFTAPHFYITMDIDMDNAMAARKAINAQEGVKVSFNDMVIKAVSMSLRKHPAINSAWMGDFIRRNEHIHIGVAVAVDEGLLVPVIRFADSKGMSEIGAEVKQLAQAAKDKKLQPKDWEGNTFTISNLGMFGVEEFTAIVNPPDSCILAVGGIKQVPVVKNGAVVPGNVMKVTLSCDHRVVDGASGAAFLNTFKQYMENPVMMLV</sequence>
<evidence type="ECO:0000256" key="8">
    <source>
        <dbReference type="RuleBase" id="RU361137"/>
    </source>
</evidence>
<evidence type="ECO:0000259" key="11">
    <source>
        <dbReference type="PROSITE" id="PS51826"/>
    </source>
</evidence>
<proteinExistence type="inferred from homology"/>
<dbReference type="Pfam" id="PF00364">
    <property type="entry name" value="Biotin_lipoyl"/>
    <property type="match status" value="1"/>
</dbReference>
<keyword evidence="4 8" id="KW-0450">Lipoyl</keyword>
<dbReference type="PANTHER" id="PTHR23151">
    <property type="entry name" value="DIHYDROLIPOAMIDE ACETYL/SUCCINYL-TRANSFERASE-RELATED"/>
    <property type="match status" value="1"/>
</dbReference>
<accession>A0A1I7APM0</accession>
<dbReference type="InterPro" id="IPR000089">
    <property type="entry name" value="Biotin_lipoyl"/>
</dbReference>
<dbReference type="EC" id="2.3.1.12" evidence="8"/>
<evidence type="ECO:0000313" key="12">
    <source>
        <dbReference type="EMBL" id="SFT76857.1"/>
    </source>
</evidence>
<name>A0A1I7APM0_9FLAO</name>
<dbReference type="InterPro" id="IPR036625">
    <property type="entry name" value="E3-bd_dom_sf"/>
</dbReference>
<dbReference type="CDD" id="cd06849">
    <property type="entry name" value="lipoyl_domain"/>
    <property type="match status" value="1"/>
</dbReference>
<feature type="domain" description="Lipoyl-binding" evidence="10">
    <location>
        <begin position="2"/>
        <end position="77"/>
    </location>
</feature>
<keyword evidence="5 8" id="KW-0012">Acyltransferase</keyword>
<evidence type="ECO:0000313" key="13">
    <source>
        <dbReference type="Proteomes" id="UP000236454"/>
    </source>
</evidence>
<dbReference type="AlphaFoldDB" id="A0A1I7APM0"/>
<evidence type="ECO:0000259" key="10">
    <source>
        <dbReference type="PROSITE" id="PS50968"/>
    </source>
</evidence>
<comment type="subunit">
    <text evidence="2">Forms a 24-polypeptide structural core with octahedral symmetry.</text>
</comment>
<feature type="domain" description="Peripheral subunit-binding (PSBD)" evidence="11">
    <location>
        <begin position="144"/>
        <end position="181"/>
    </location>
</feature>
<dbReference type="InterPro" id="IPR023213">
    <property type="entry name" value="CAT-like_dom_sf"/>
</dbReference>
<dbReference type="InterPro" id="IPR001078">
    <property type="entry name" value="2-oxoacid_DH_actylTfrase"/>
</dbReference>
<dbReference type="Gene3D" id="3.30.559.10">
    <property type="entry name" value="Chloramphenicol acetyltransferase-like domain"/>
    <property type="match status" value="1"/>
</dbReference>
<dbReference type="Gene3D" id="2.40.50.100">
    <property type="match status" value="1"/>
</dbReference>
<comment type="function">
    <text evidence="6">The pyruvate dehydrogenase complex catalyzes the overall conversion of pyruvate to acetyl-CoA and CO(2). It contains multiple copies of three enzymatic components: pyruvate dehydrogenase (E1), dihydrolipoamide acetyltransferase (E2) and lipoamide dehydrogenase (E3).</text>
</comment>
<dbReference type="PROSITE" id="PS00189">
    <property type="entry name" value="LIPOYL"/>
    <property type="match status" value="1"/>
</dbReference>
<comment type="similarity">
    <text evidence="1 8">Belongs to the 2-oxoacid dehydrogenase family.</text>
</comment>
<comment type="cofactor">
    <cofactor evidence="8">
        <name>(R)-lipoate</name>
        <dbReference type="ChEBI" id="CHEBI:83088"/>
    </cofactor>
    <text evidence="8">Binds 1 lipoyl cofactor covalently.</text>
</comment>
<dbReference type="RefSeq" id="WP_090249702.1">
    <property type="nucleotide sequence ID" value="NZ_FPAS01000003.1"/>
</dbReference>
<gene>
    <name evidence="12" type="ORF">SAMN05216474_2291</name>
</gene>
<dbReference type="InterPro" id="IPR006257">
    <property type="entry name" value="LAT1"/>
</dbReference>
<dbReference type="GO" id="GO:0004742">
    <property type="term" value="F:dihydrolipoyllysine-residue acetyltransferase activity"/>
    <property type="evidence" value="ECO:0007669"/>
    <property type="project" value="UniProtKB-UniRule"/>
</dbReference>
<evidence type="ECO:0000256" key="5">
    <source>
        <dbReference type="ARBA" id="ARBA00023315"/>
    </source>
</evidence>
<dbReference type="STRING" id="477690.SAMN05216474_2291"/>
<evidence type="ECO:0000256" key="2">
    <source>
        <dbReference type="ARBA" id="ARBA00011484"/>
    </source>
</evidence>
<dbReference type="SUPFAM" id="SSF51230">
    <property type="entry name" value="Single hybrid motif"/>
    <property type="match status" value="1"/>
</dbReference>
<evidence type="ECO:0000256" key="6">
    <source>
        <dbReference type="ARBA" id="ARBA00025211"/>
    </source>
</evidence>
<feature type="compositionally biased region" description="Low complexity" evidence="9">
    <location>
        <begin position="109"/>
        <end position="122"/>
    </location>
</feature>
<dbReference type="PROSITE" id="PS50968">
    <property type="entry name" value="BIOTINYL_LIPOYL"/>
    <property type="match status" value="1"/>
</dbReference>
<protein>
    <recommendedName>
        <fullName evidence="8">Acetyltransferase component of pyruvate dehydrogenase complex</fullName>
        <ecNumber evidence="8">2.3.1.12</ecNumber>
    </recommendedName>
</protein>
<dbReference type="InterPro" id="IPR045257">
    <property type="entry name" value="E2/Pdx1"/>
</dbReference>
<evidence type="ECO:0000256" key="1">
    <source>
        <dbReference type="ARBA" id="ARBA00007317"/>
    </source>
</evidence>
<evidence type="ECO:0000256" key="7">
    <source>
        <dbReference type="ARBA" id="ARBA00048370"/>
    </source>
</evidence>
<dbReference type="GO" id="GO:0045254">
    <property type="term" value="C:pyruvate dehydrogenase complex"/>
    <property type="evidence" value="ECO:0007669"/>
    <property type="project" value="UniProtKB-UniRule"/>
</dbReference>
<reference evidence="12 13" key="1">
    <citation type="submission" date="2016-10" db="EMBL/GenBank/DDBJ databases">
        <authorList>
            <person name="de Groot N.N."/>
        </authorList>
    </citation>
    <scope>NUCLEOTIDE SEQUENCE [LARGE SCALE GENOMIC DNA]</scope>
    <source>
        <strain evidence="12 13">CGMCC 1.7005</strain>
    </source>
</reference>
<keyword evidence="3 8" id="KW-0808">Transferase</keyword>
<dbReference type="PANTHER" id="PTHR23151:SF90">
    <property type="entry name" value="DIHYDROLIPOYLLYSINE-RESIDUE ACETYLTRANSFERASE COMPONENT OF PYRUVATE DEHYDROGENASE COMPLEX, MITOCHONDRIAL-RELATED"/>
    <property type="match status" value="1"/>
</dbReference>
<feature type="region of interest" description="Disordered" evidence="9">
    <location>
        <begin position="93"/>
        <end position="139"/>
    </location>
</feature>
<organism evidence="12 13">
    <name type="scientific">Lishizhenia tianjinensis</name>
    <dbReference type="NCBI Taxonomy" id="477690"/>
    <lineage>
        <taxon>Bacteria</taxon>
        <taxon>Pseudomonadati</taxon>
        <taxon>Bacteroidota</taxon>
        <taxon>Flavobacteriia</taxon>
        <taxon>Flavobacteriales</taxon>
        <taxon>Crocinitomicaceae</taxon>
        <taxon>Lishizhenia</taxon>
    </lineage>
</organism>
<evidence type="ECO:0000256" key="9">
    <source>
        <dbReference type="SAM" id="MobiDB-lite"/>
    </source>
</evidence>
<evidence type="ECO:0000256" key="3">
    <source>
        <dbReference type="ARBA" id="ARBA00022679"/>
    </source>
</evidence>
<dbReference type="PROSITE" id="PS51826">
    <property type="entry name" value="PSBD"/>
    <property type="match status" value="1"/>
</dbReference>
<comment type="catalytic activity">
    <reaction evidence="7 8">
        <text>N(6)-[(R)-dihydrolipoyl]-L-lysyl-[protein] + acetyl-CoA = N(6)-[(R)-S(8)-acetyldihydrolipoyl]-L-lysyl-[protein] + CoA</text>
        <dbReference type="Rhea" id="RHEA:17017"/>
        <dbReference type="Rhea" id="RHEA-COMP:10475"/>
        <dbReference type="Rhea" id="RHEA-COMP:10478"/>
        <dbReference type="ChEBI" id="CHEBI:57287"/>
        <dbReference type="ChEBI" id="CHEBI:57288"/>
        <dbReference type="ChEBI" id="CHEBI:83100"/>
        <dbReference type="ChEBI" id="CHEBI:83111"/>
        <dbReference type="EC" id="2.3.1.12"/>
    </reaction>
</comment>
<dbReference type="Pfam" id="PF00198">
    <property type="entry name" value="2-oxoacid_dh"/>
    <property type="match status" value="1"/>
</dbReference>
<dbReference type="SUPFAM" id="SSF47005">
    <property type="entry name" value="Peripheral subunit-binding domain of 2-oxo acid dehydrogenase complex"/>
    <property type="match status" value="1"/>
</dbReference>
<dbReference type="InterPro" id="IPR003016">
    <property type="entry name" value="2-oxoA_DH_lipoyl-BS"/>
</dbReference>
<dbReference type="Pfam" id="PF02817">
    <property type="entry name" value="E3_binding"/>
    <property type="match status" value="1"/>
</dbReference>
<keyword evidence="12" id="KW-0670">Pyruvate</keyword>
<dbReference type="FunFam" id="3.30.559.10:FF:000007">
    <property type="entry name" value="Dihydrolipoamide acetyltransferase component of pyruvate dehydrogenase complex"/>
    <property type="match status" value="1"/>
</dbReference>
<dbReference type="Gene3D" id="4.10.320.10">
    <property type="entry name" value="E3-binding domain"/>
    <property type="match status" value="1"/>
</dbReference>
<dbReference type="NCBIfam" id="TIGR01349">
    <property type="entry name" value="PDHac_trf_mito"/>
    <property type="match status" value="1"/>
</dbReference>
<dbReference type="Proteomes" id="UP000236454">
    <property type="component" value="Unassembled WGS sequence"/>
</dbReference>
<evidence type="ECO:0000256" key="4">
    <source>
        <dbReference type="ARBA" id="ARBA00022823"/>
    </source>
</evidence>
<dbReference type="GO" id="GO:0006086">
    <property type="term" value="P:pyruvate decarboxylation to acetyl-CoA"/>
    <property type="evidence" value="ECO:0007669"/>
    <property type="project" value="InterPro"/>
</dbReference>